<evidence type="ECO:0000313" key="12">
    <source>
        <dbReference type="Proteomes" id="UP000738325"/>
    </source>
</evidence>
<dbReference type="PROSITE" id="PS00028">
    <property type="entry name" value="ZINC_FINGER_C2H2_1"/>
    <property type="match status" value="2"/>
</dbReference>
<accession>A0A9P6RPM4</accession>
<feature type="region of interest" description="Disordered" evidence="8">
    <location>
        <begin position="61"/>
        <end position="214"/>
    </location>
</feature>
<dbReference type="InterPro" id="IPR036236">
    <property type="entry name" value="Znf_C2H2_sf"/>
</dbReference>
<dbReference type="InterPro" id="IPR001138">
    <property type="entry name" value="Zn2Cys6_DnaBD"/>
</dbReference>
<dbReference type="SUPFAM" id="SSF57667">
    <property type="entry name" value="beta-beta-alpha zinc fingers"/>
    <property type="match status" value="1"/>
</dbReference>
<feature type="region of interest" description="Disordered" evidence="8">
    <location>
        <begin position="577"/>
        <end position="623"/>
    </location>
</feature>
<evidence type="ECO:0000313" key="11">
    <source>
        <dbReference type="EMBL" id="KAG0324754.1"/>
    </source>
</evidence>
<keyword evidence="2" id="KW-0862">Zinc</keyword>
<keyword evidence="4" id="KW-0238">DNA-binding</keyword>
<evidence type="ECO:0000256" key="2">
    <source>
        <dbReference type="ARBA" id="ARBA00022833"/>
    </source>
</evidence>
<keyword evidence="7" id="KW-0863">Zinc-finger</keyword>
<feature type="compositionally biased region" description="Low complexity" evidence="8">
    <location>
        <begin position="127"/>
        <end position="160"/>
    </location>
</feature>
<evidence type="ECO:0000256" key="7">
    <source>
        <dbReference type="PROSITE-ProRule" id="PRU00042"/>
    </source>
</evidence>
<feature type="region of interest" description="Disordered" evidence="8">
    <location>
        <begin position="252"/>
        <end position="290"/>
    </location>
</feature>
<dbReference type="InterPro" id="IPR051430">
    <property type="entry name" value="Fungal_TF_Env_Response"/>
</dbReference>
<name>A0A9P6RPM4_9FUNG</name>
<dbReference type="GO" id="GO:0005634">
    <property type="term" value="C:nucleus"/>
    <property type="evidence" value="ECO:0007669"/>
    <property type="project" value="TreeGrafter"/>
</dbReference>
<feature type="compositionally biased region" description="Acidic residues" evidence="8">
    <location>
        <begin position="82"/>
        <end position="91"/>
    </location>
</feature>
<evidence type="ECO:0000256" key="3">
    <source>
        <dbReference type="ARBA" id="ARBA00023015"/>
    </source>
</evidence>
<feature type="compositionally biased region" description="Low complexity" evidence="8">
    <location>
        <begin position="601"/>
        <end position="615"/>
    </location>
</feature>
<feature type="domain" description="C2H2-type" evidence="10">
    <location>
        <begin position="501"/>
        <end position="530"/>
    </location>
</feature>
<feature type="compositionally biased region" description="Polar residues" evidence="8">
    <location>
        <begin position="21"/>
        <end position="36"/>
    </location>
</feature>
<keyword evidence="6" id="KW-0539">Nucleus</keyword>
<dbReference type="PANTHER" id="PTHR31944:SF131">
    <property type="entry name" value="HEME-RESPONSIVE ZINC FINGER TRANSCRIPTION FACTOR HAP1"/>
    <property type="match status" value="1"/>
</dbReference>
<dbReference type="Proteomes" id="UP000738325">
    <property type="component" value="Unassembled WGS sequence"/>
</dbReference>
<dbReference type="CDD" id="cd00067">
    <property type="entry name" value="GAL4"/>
    <property type="match status" value="1"/>
</dbReference>
<dbReference type="PROSITE" id="PS50157">
    <property type="entry name" value="ZINC_FINGER_C2H2_2"/>
    <property type="match status" value="2"/>
</dbReference>
<keyword evidence="5" id="KW-0804">Transcription</keyword>
<dbReference type="AlphaFoldDB" id="A0A9P6RPM4"/>
<dbReference type="EMBL" id="JAAAIP010000138">
    <property type="protein sequence ID" value="KAG0324754.1"/>
    <property type="molecule type" value="Genomic_DNA"/>
</dbReference>
<dbReference type="GO" id="GO:0008270">
    <property type="term" value="F:zinc ion binding"/>
    <property type="evidence" value="ECO:0007669"/>
    <property type="project" value="UniProtKB-KW"/>
</dbReference>
<dbReference type="SMART" id="SM00066">
    <property type="entry name" value="GAL4"/>
    <property type="match status" value="1"/>
</dbReference>
<evidence type="ECO:0000256" key="8">
    <source>
        <dbReference type="SAM" id="MobiDB-lite"/>
    </source>
</evidence>
<dbReference type="Pfam" id="PF00096">
    <property type="entry name" value="zf-C2H2"/>
    <property type="match status" value="1"/>
</dbReference>
<dbReference type="PANTHER" id="PTHR31944">
    <property type="entry name" value="HEME-RESPONSIVE ZINC FINGER TRANSCRIPTION FACTOR HAP1"/>
    <property type="match status" value="1"/>
</dbReference>
<dbReference type="PROSITE" id="PS50048">
    <property type="entry name" value="ZN2_CY6_FUNGAL_2"/>
    <property type="match status" value="1"/>
</dbReference>
<keyword evidence="12" id="KW-1185">Reference proteome</keyword>
<dbReference type="InterPro" id="IPR013087">
    <property type="entry name" value="Znf_C2H2_type"/>
</dbReference>
<dbReference type="SUPFAM" id="SSF57701">
    <property type="entry name" value="Zn2/Cys6 DNA-binding domain"/>
    <property type="match status" value="1"/>
</dbReference>
<organism evidence="11 12">
    <name type="scientific">Dissophora globulifera</name>
    <dbReference type="NCBI Taxonomy" id="979702"/>
    <lineage>
        <taxon>Eukaryota</taxon>
        <taxon>Fungi</taxon>
        <taxon>Fungi incertae sedis</taxon>
        <taxon>Mucoromycota</taxon>
        <taxon>Mortierellomycotina</taxon>
        <taxon>Mortierellomycetes</taxon>
        <taxon>Mortierellales</taxon>
        <taxon>Mortierellaceae</taxon>
        <taxon>Dissophora</taxon>
    </lineage>
</organism>
<feature type="compositionally biased region" description="Acidic residues" evidence="8">
    <location>
        <begin position="590"/>
        <end position="600"/>
    </location>
</feature>
<feature type="region of interest" description="Disordered" evidence="8">
    <location>
        <begin position="387"/>
        <end position="498"/>
    </location>
</feature>
<evidence type="ECO:0000256" key="1">
    <source>
        <dbReference type="ARBA" id="ARBA00022723"/>
    </source>
</evidence>
<dbReference type="Gene3D" id="4.10.240.10">
    <property type="entry name" value="Zn(2)-C6 fungal-type DNA-binding domain"/>
    <property type="match status" value="1"/>
</dbReference>
<dbReference type="Pfam" id="PF00172">
    <property type="entry name" value="Zn_clus"/>
    <property type="match status" value="1"/>
</dbReference>
<dbReference type="GO" id="GO:0001228">
    <property type="term" value="F:DNA-binding transcription activator activity, RNA polymerase II-specific"/>
    <property type="evidence" value="ECO:0007669"/>
    <property type="project" value="TreeGrafter"/>
</dbReference>
<comment type="caution">
    <text evidence="11">The sequence shown here is derived from an EMBL/GenBank/DDBJ whole genome shotgun (WGS) entry which is preliminary data.</text>
</comment>
<evidence type="ECO:0000256" key="6">
    <source>
        <dbReference type="ARBA" id="ARBA00023242"/>
    </source>
</evidence>
<evidence type="ECO:0000256" key="4">
    <source>
        <dbReference type="ARBA" id="ARBA00023125"/>
    </source>
</evidence>
<feature type="domain" description="C2H2-type" evidence="10">
    <location>
        <begin position="530"/>
        <end position="560"/>
    </location>
</feature>
<evidence type="ECO:0000259" key="10">
    <source>
        <dbReference type="PROSITE" id="PS50157"/>
    </source>
</evidence>
<dbReference type="InterPro" id="IPR036864">
    <property type="entry name" value="Zn2-C6_fun-type_DNA-bd_sf"/>
</dbReference>
<feature type="domain" description="Zn(2)-C6 fungal-type" evidence="9">
    <location>
        <begin position="49"/>
        <end position="81"/>
    </location>
</feature>
<dbReference type="PROSITE" id="PS00463">
    <property type="entry name" value="ZN2_CY6_FUNGAL_1"/>
    <property type="match status" value="1"/>
</dbReference>
<feature type="region of interest" description="Disordered" evidence="8">
    <location>
        <begin position="1"/>
        <end position="45"/>
    </location>
</feature>
<feature type="compositionally biased region" description="Polar residues" evidence="8">
    <location>
        <begin position="93"/>
        <end position="107"/>
    </location>
</feature>
<keyword evidence="1" id="KW-0479">Metal-binding</keyword>
<evidence type="ECO:0000259" key="9">
    <source>
        <dbReference type="PROSITE" id="PS50048"/>
    </source>
</evidence>
<proteinExistence type="predicted"/>
<feature type="compositionally biased region" description="Polar residues" evidence="8">
    <location>
        <begin position="184"/>
        <end position="203"/>
    </location>
</feature>
<dbReference type="Gene3D" id="3.30.160.60">
    <property type="entry name" value="Classic Zinc Finger"/>
    <property type="match status" value="1"/>
</dbReference>
<feature type="compositionally biased region" description="Low complexity" evidence="8">
    <location>
        <begin position="577"/>
        <end position="589"/>
    </location>
</feature>
<dbReference type="OrthoDB" id="4748970at2759"/>
<keyword evidence="3" id="KW-0805">Transcription regulation</keyword>
<reference evidence="11" key="1">
    <citation type="journal article" date="2020" name="Fungal Divers.">
        <title>Resolving the Mortierellaceae phylogeny through synthesis of multi-gene phylogenetics and phylogenomics.</title>
        <authorList>
            <person name="Vandepol N."/>
            <person name="Liber J."/>
            <person name="Desiro A."/>
            <person name="Na H."/>
            <person name="Kennedy M."/>
            <person name="Barry K."/>
            <person name="Grigoriev I.V."/>
            <person name="Miller A.N."/>
            <person name="O'Donnell K."/>
            <person name="Stajich J.E."/>
            <person name="Bonito G."/>
        </authorList>
    </citation>
    <scope>NUCLEOTIDE SEQUENCE</scope>
    <source>
        <strain evidence="11">REB-010B</strain>
    </source>
</reference>
<protein>
    <submittedName>
        <fullName evidence="11">Uncharacterized protein</fullName>
    </submittedName>
</protein>
<sequence length="623" mass="65949">MALKPKGKDVANSAAIHSSEDTLSASTSPGRSNGNSKVIPGPRLGVYRPCARCRLKKTKCDRLRPSCSSCAKGGSDALCVYDNDEPGDGSDYESITSTPIAAPSSINSKKDSDQQNRRRPVGSGYENGQESRSSNSNGNGNGNLSNYDSSTDSRMDTTSTQLSTTAIERAPHAEPPQKKLKTGAGTSEAITPSPLRSSITTNREPVPRETESALDENVDIESIDAVDDQDISGLSIADATLERANSEINQDDIPDTMEVGRNPVSTGAAKSKKQTKGLSTSTSGVGTGAHTKIMVELPTVRPSPMFVINKSQRARKWGRSSAIVQTLGGEISIPLWISDQDMLLNEPRPYFMQRVYPMSTLPSPFGPSSTSATATNLARLAVLNQMDNNGYDTPERGTTPESGEGSPAPPSSQLMKMKKKKRIPKQGVPVNSHNNEDDDVDSATTTTSITGAKRKRGPLSTAPGSSTITGVGDDDAGDSSARSTPAPTSKPRPIPTRPRMYPCSFDGCGKSFMDKFHLKRHETRHVTQVIVCGIDGCTKAYDSISTMRRHQSMIHKERKEEIAAAAAAAAVAAAASASASASVTRSGTVEVEEGEEDGESEISGSSPSPSSVTYTAMSSPARD</sequence>
<evidence type="ECO:0000256" key="5">
    <source>
        <dbReference type="ARBA" id="ARBA00023163"/>
    </source>
</evidence>
<dbReference type="GO" id="GO:0000978">
    <property type="term" value="F:RNA polymerase II cis-regulatory region sequence-specific DNA binding"/>
    <property type="evidence" value="ECO:0007669"/>
    <property type="project" value="TreeGrafter"/>
</dbReference>
<gene>
    <name evidence="11" type="ORF">BGZ99_001475</name>
</gene>
<dbReference type="SMART" id="SM00355">
    <property type="entry name" value="ZnF_C2H2"/>
    <property type="match status" value="2"/>
</dbReference>